<dbReference type="EMBL" id="CP029480">
    <property type="protein sequence ID" value="AWV98589.1"/>
    <property type="molecule type" value="Genomic_DNA"/>
</dbReference>
<reference evidence="2 3" key="1">
    <citation type="submission" date="2018-05" db="EMBL/GenBank/DDBJ databases">
        <title>Complete genome sequence of Arcticibacterium luteifluviistationis SM1504T, a cytophagaceae bacterium isolated from Arctic surface seawater.</title>
        <authorList>
            <person name="Li Y."/>
            <person name="Qin Q.-L."/>
        </authorList>
    </citation>
    <scope>NUCLEOTIDE SEQUENCE [LARGE SCALE GENOMIC DNA]</scope>
    <source>
        <strain evidence="2 3">SM1504</strain>
    </source>
</reference>
<dbReference type="AlphaFoldDB" id="A0A2Z4GBB9"/>
<dbReference type="InterPro" id="IPR036249">
    <property type="entry name" value="Thioredoxin-like_sf"/>
</dbReference>
<organism evidence="2 3">
    <name type="scientific">Arcticibacterium luteifluviistationis</name>
    <dbReference type="NCBI Taxonomy" id="1784714"/>
    <lineage>
        <taxon>Bacteria</taxon>
        <taxon>Pseudomonadati</taxon>
        <taxon>Bacteroidota</taxon>
        <taxon>Cytophagia</taxon>
        <taxon>Cytophagales</taxon>
        <taxon>Leadbetterellaceae</taxon>
        <taxon>Arcticibacterium</taxon>
    </lineage>
</organism>
<dbReference type="PROSITE" id="PS51257">
    <property type="entry name" value="PROKAR_LIPOPROTEIN"/>
    <property type="match status" value="1"/>
</dbReference>
<dbReference type="GO" id="GO:0015035">
    <property type="term" value="F:protein-disulfide reductase activity"/>
    <property type="evidence" value="ECO:0007669"/>
    <property type="project" value="TreeGrafter"/>
</dbReference>
<dbReference type="CDD" id="cd02947">
    <property type="entry name" value="TRX_family"/>
    <property type="match status" value="1"/>
</dbReference>
<evidence type="ECO:0000259" key="1">
    <source>
        <dbReference type="PROSITE" id="PS51352"/>
    </source>
</evidence>
<name>A0A2Z4GBB9_9BACT</name>
<sequence>MKYILITFSMLFFFIGCTVKSPVKVKNQISLYKGGIDDIILEGQLKQKPILIDFWASWCAPCIRMESETYSDPVLDSFIKRNYSMYKLDADSFDGLEASGKYGVKSFPTLIVTDSKGNELEKIEGFYLPAHLKAKLSKHLR</sequence>
<evidence type="ECO:0000313" key="3">
    <source>
        <dbReference type="Proteomes" id="UP000249873"/>
    </source>
</evidence>
<dbReference type="OrthoDB" id="981626at2"/>
<accession>A0A2Z4GBB9</accession>
<dbReference type="SUPFAM" id="SSF52833">
    <property type="entry name" value="Thioredoxin-like"/>
    <property type="match status" value="1"/>
</dbReference>
<dbReference type="PROSITE" id="PS51352">
    <property type="entry name" value="THIOREDOXIN_2"/>
    <property type="match status" value="1"/>
</dbReference>
<protein>
    <recommendedName>
        <fullName evidence="1">Thioredoxin domain-containing protein</fullName>
    </recommendedName>
</protein>
<dbReference type="KEGG" id="als:DJ013_10585"/>
<gene>
    <name evidence="2" type="ORF">DJ013_10585</name>
</gene>
<dbReference type="InterPro" id="IPR013766">
    <property type="entry name" value="Thioredoxin_domain"/>
</dbReference>
<dbReference type="Gene3D" id="3.40.30.10">
    <property type="entry name" value="Glutaredoxin"/>
    <property type="match status" value="1"/>
</dbReference>
<dbReference type="PANTHER" id="PTHR45663">
    <property type="entry name" value="GEO12009P1"/>
    <property type="match status" value="1"/>
</dbReference>
<dbReference type="Pfam" id="PF00085">
    <property type="entry name" value="Thioredoxin"/>
    <property type="match status" value="1"/>
</dbReference>
<feature type="domain" description="Thioredoxin" evidence="1">
    <location>
        <begin position="17"/>
        <end position="141"/>
    </location>
</feature>
<proteinExistence type="predicted"/>
<dbReference type="PANTHER" id="PTHR45663:SF11">
    <property type="entry name" value="GEO12009P1"/>
    <property type="match status" value="1"/>
</dbReference>
<dbReference type="Proteomes" id="UP000249873">
    <property type="component" value="Chromosome"/>
</dbReference>
<evidence type="ECO:0000313" key="2">
    <source>
        <dbReference type="EMBL" id="AWV98589.1"/>
    </source>
</evidence>
<dbReference type="GO" id="GO:0005737">
    <property type="term" value="C:cytoplasm"/>
    <property type="evidence" value="ECO:0007669"/>
    <property type="project" value="TreeGrafter"/>
</dbReference>
<keyword evidence="3" id="KW-1185">Reference proteome</keyword>
<dbReference type="RefSeq" id="WP_111371782.1">
    <property type="nucleotide sequence ID" value="NZ_CP029480.1"/>
</dbReference>